<gene>
    <name evidence="1" type="ORF">RAG0_11592</name>
</gene>
<dbReference type="InterPro" id="IPR015075">
    <property type="entry name" value="AtaL"/>
</dbReference>
<dbReference type="Proteomes" id="UP000178912">
    <property type="component" value="Unassembled WGS sequence"/>
</dbReference>
<dbReference type="AlphaFoldDB" id="A0A1E1L582"/>
<sequence>MAPSTSNIAFTSPINPPGATPILTRSQVWSMLQLKIRSAETFVPTAISSTTVQSTSTDASSGNEVTIREVTFIEGSRRVKEIVTAYEDCRIEFEQPDGSHVSNIVSEGAEGELYMTYVFEWRHPGVGKEELETLKGRERGMSRKAVEGTIEAMRRLVTERKY</sequence>
<dbReference type="OrthoDB" id="2320332at2759"/>
<protein>
    <submittedName>
        <fullName evidence="1">Uncharacterized protein</fullName>
    </submittedName>
</protein>
<keyword evidence="2" id="KW-1185">Reference proteome</keyword>
<reference evidence="2" key="1">
    <citation type="submission" date="2016-03" db="EMBL/GenBank/DDBJ databases">
        <authorList>
            <person name="Guldener U."/>
        </authorList>
    </citation>
    <scope>NUCLEOTIDE SEQUENCE [LARGE SCALE GENOMIC DNA]</scope>
    <source>
        <strain evidence="2">04CH-RAC-A.6.1</strain>
    </source>
</reference>
<accession>A0A1E1L582</accession>
<name>A0A1E1L582_9HELO</name>
<organism evidence="1 2">
    <name type="scientific">Rhynchosporium agropyri</name>
    <dbReference type="NCBI Taxonomy" id="914238"/>
    <lineage>
        <taxon>Eukaryota</taxon>
        <taxon>Fungi</taxon>
        <taxon>Dikarya</taxon>
        <taxon>Ascomycota</taxon>
        <taxon>Pezizomycotina</taxon>
        <taxon>Leotiomycetes</taxon>
        <taxon>Helotiales</taxon>
        <taxon>Ploettnerulaceae</taxon>
        <taxon>Rhynchosporium</taxon>
    </lineage>
</organism>
<dbReference type="Pfam" id="PF08982">
    <property type="entry name" value="AtaL"/>
    <property type="match status" value="1"/>
</dbReference>
<proteinExistence type="predicted"/>
<evidence type="ECO:0000313" key="1">
    <source>
        <dbReference type="EMBL" id="CZT05563.1"/>
    </source>
</evidence>
<evidence type="ECO:0000313" key="2">
    <source>
        <dbReference type="Proteomes" id="UP000178912"/>
    </source>
</evidence>
<dbReference type="EMBL" id="FJUX01000077">
    <property type="protein sequence ID" value="CZT05563.1"/>
    <property type="molecule type" value="Genomic_DNA"/>
</dbReference>
<dbReference type="InterPro" id="IPR023393">
    <property type="entry name" value="START-like_dom_sf"/>
</dbReference>
<dbReference type="Gene3D" id="3.30.530.20">
    <property type="match status" value="1"/>
</dbReference>
<dbReference type="CDD" id="cd08863">
    <property type="entry name" value="SRPBCC_DUF1857"/>
    <property type="match status" value="1"/>
</dbReference>
<dbReference type="SUPFAM" id="SSF55961">
    <property type="entry name" value="Bet v1-like"/>
    <property type="match status" value="1"/>
</dbReference>